<dbReference type="AlphaFoldDB" id="A0AAU9WRA6"/>
<evidence type="ECO:0000256" key="8">
    <source>
        <dbReference type="ARBA" id="ARBA00023224"/>
    </source>
</evidence>
<dbReference type="Proteomes" id="UP001159428">
    <property type="component" value="Unassembled WGS sequence"/>
</dbReference>
<reference evidence="12 13" key="1">
    <citation type="submission" date="2022-05" db="EMBL/GenBank/DDBJ databases">
        <authorList>
            <consortium name="Genoscope - CEA"/>
            <person name="William W."/>
        </authorList>
    </citation>
    <scope>NUCLEOTIDE SEQUENCE [LARGE SCALE GENOMIC DNA]</scope>
</reference>
<dbReference type="PRINTS" id="PR00237">
    <property type="entry name" value="GPCRRHODOPSN"/>
</dbReference>
<evidence type="ECO:0000256" key="1">
    <source>
        <dbReference type="ARBA" id="ARBA00004651"/>
    </source>
</evidence>
<comment type="caution">
    <text evidence="12">The sequence shown here is derived from an EMBL/GenBank/DDBJ whole genome shotgun (WGS) entry which is preliminary data.</text>
</comment>
<evidence type="ECO:0000256" key="2">
    <source>
        <dbReference type="ARBA" id="ARBA00022475"/>
    </source>
</evidence>
<organism evidence="12 13">
    <name type="scientific">Pocillopora meandrina</name>
    <dbReference type="NCBI Taxonomy" id="46732"/>
    <lineage>
        <taxon>Eukaryota</taxon>
        <taxon>Metazoa</taxon>
        <taxon>Cnidaria</taxon>
        <taxon>Anthozoa</taxon>
        <taxon>Hexacorallia</taxon>
        <taxon>Scleractinia</taxon>
        <taxon>Astrocoeniina</taxon>
        <taxon>Pocilloporidae</taxon>
        <taxon>Pocillopora</taxon>
    </lineage>
</organism>
<dbReference type="PROSITE" id="PS50262">
    <property type="entry name" value="G_PROTEIN_RECEP_F1_2"/>
    <property type="match status" value="1"/>
</dbReference>
<keyword evidence="3 9" id="KW-0812">Transmembrane</keyword>
<evidence type="ECO:0000313" key="13">
    <source>
        <dbReference type="Proteomes" id="UP001159428"/>
    </source>
</evidence>
<evidence type="ECO:0000256" key="4">
    <source>
        <dbReference type="ARBA" id="ARBA00022989"/>
    </source>
</evidence>
<keyword evidence="7 9" id="KW-0675">Receptor</keyword>
<evidence type="ECO:0000256" key="5">
    <source>
        <dbReference type="ARBA" id="ARBA00023040"/>
    </source>
</evidence>
<feature type="transmembrane region" description="Helical" evidence="10">
    <location>
        <begin position="245"/>
        <end position="265"/>
    </location>
</feature>
<evidence type="ECO:0000256" key="6">
    <source>
        <dbReference type="ARBA" id="ARBA00023136"/>
    </source>
</evidence>
<keyword evidence="13" id="KW-1185">Reference proteome</keyword>
<evidence type="ECO:0000256" key="9">
    <source>
        <dbReference type="RuleBase" id="RU000688"/>
    </source>
</evidence>
<comment type="similarity">
    <text evidence="9">Belongs to the G-protein coupled receptor 1 family.</text>
</comment>
<feature type="transmembrane region" description="Helical" evidence="10">
    <location>
        <begin position="100"/>
        <end position="121"/>
    </location>
</feature>
<sequence length="335" mass="38228">MTNFTIPTPSRQQTALTSRSTALKVIESTAILFINLFALAGNTILYWAIRRNCRLRQNTVNLLISSLALCDILMAVLCMPFSIGVFILGRWMFGELACQLQGFAFFVLAFVSQETMALIAVNRYLNVTKPVVYRRIFTRKRSLRMIVFVWLVCVIYVSIFAILKWPVFVFDPGKTICHISLTDHNFKNAWNTITMVVFSLTPMATLFVSYWRVLVYVRRHNTVALRSLRTGSLQRSAHALEDIKISKIILGLIAGYFCCWLPAYSISYVKLAYPAVSDQRFPQTLWAFLVFSSSAINSVIYGILNRTFRIEILNIVSCKRGVDRAVENNITNRVL</sequence>
<dbReference type="InterPro" id="IPR017452">
    <property type="entry name" value="GPCR_Rhodpsn_7TM"/>
</dbReference>
<feature type="transmembrane region" description="Helical" evidence="10">
    <location>
        <begin position="142"/>
        <end position="163"/>
    </location>
</feature>
<keyword evidence="5 9" id="KW-0297">G-protein coupled receptor</keyword>
<dbReference type="GO" id="GO:0005886">
    <property type="term" value="C:plasma membrane"/>
    <property type="evidence" value="ECO:0007669"/>
    <property type="project" value="UniProtKB-SubCell"/>
</dbReference>
<evidence type="ECO:0000313" key="12">
    <source>
        <dbReference type="EMBL" id="CAH3122936.1"/>
    </source>
</evidence>
<keyword evidence="8 9" id="KW-0807">Transducer</keyword>
<feature type="transmembrane region" description="Helical" evidence="10">
    <location>
        <begin position="61"/>
        <end position="88"/>
    </location>
</feature>
<evidence type="ECO:0000256" key="10">
    <source>
        <dbReference type="SAM" id="Phobius"/>
    </source>
</evidence>
<keyword evidence="6 10" id="KW-0472">Membrane</keyword>
<dbReference type="PANTHER" id="PTHR22752">
    <property type="entry name" value="G PROTEIN-COUPLED RECEPTOR"/>
    <property type="match status" value="1"/>
</dbReference>
<evidence type="ECO:0000259" key="11">
    <source>
        <dbReference type="PROSITE" id="PS50262"/>
    </source>
</evidence>
<dbReference type="Gene3D" id="1.20.1070.10">
    <property type="entry name" value="Rhodopsin 7-helix transmembrane proteins"/>
    <property type="match status" value="1"/>
</dbReference>
<dbReference type="PROSITE" id="PS00237">
    <property type="entry name" value="G_PROTEIN_RECEP_F1_1"/>
    <property type="match status" value="1"/>
</dbReference>
<evidence type="ECO:0000256" key="7">
    <source>
        <dbReference type="ARBA" id="ARBA00023170"/>
    </source>
</evidence>
<name>A0AAU9WRA6_9CNID</name>
<keyword evidence="4 10" id="KW-1133">Transmembrane helix</keyword>
<comment type="subcellular location">
    <subcellularLocation>
        <location evidence="1">Cell membrane</location>
        <topology evidence="1">Multi-pass membrane protein</topology>
    </subcellularLocation>
</comment>
<dbReference type="GO" id="GO:0004930">
    <property type="term" value="F:G protein-coupled receptor activity"/>
    <property type="evidence" value="ECO:0007669"/>
    <property type="project" value="UniProtKB-KW"/>
</dbReference>
<dbReference type="Pfam" id="PF00001">
    <property type="entry name" value="7tm_1"/>
    <property type="match status" value="1"/>
</dbReference>
<evidence type="ECO:0000256" key="3">
    <source>
        <dbReference type="ARBA" id="ARBA00022692"/>
    </source>
</evidence>
<feature type="transmembrane region" description="Helical" evidence="10">
    <location>
        <begin position="30"/>
        <end position="49"/>
    </location>
</feature>
<dbReference type="SUPFAM" id="SSF81321">
    <property type="entry name" value="Family A G protein-coupled receptor-like"/>
    <property type="match status" value="1"/>
</dbReference>
<feature type="transmembrane region" description="Helical" evidence="10">
    <location>
        <begin position="189"/>
        <end position="211"/>
    </location>
</feature>
<feature type="transmembrane region" description="Helical" evidence="10">
    <location>
        <begin position="285"/>
        <end position="304"/>
    </location>
</feature>
<accession>A0AAU9WRA6</accession>
<dbReference type="CDD" id="cd00637">
    <property type="entry name" value="7tm_classA_rhodopsin-like"/>
    <property type="match status" value="1"/>
</dbReference>
<feature type="domain" description="G-protein coupled receptors family 1 profile" evidence="11">
    <location>
        <begin position="41"/>
        <end position="301"/>
    </location>
</feature>
<gene>
    <name evidence="12" type="ORF">PMEA_00009876</name>
</gene>
<dbReference type="InterPro" id="IPR000276">
    <property type="entry name" value="GPCR_Rhodpsn"/>
</dbReference>
<protein>
    <recommendedName>
        <fullName evidence="11">G-protein coupled receptors family 1 profile domain-containing protein</fullName>
    </recommendedName>
</protein>
<proteinExistence type="inferred from homology"/>
<dbReference type="EMBL" id="CALNXJ010000019">
    <property type="protein sequence ID" value="CAH3122936.1"/>
    <property type="molecule type" value="Genomic_DNA"/>
</dbReference>
<keyword evidence="2" id="KW-1003">Cell membrane</keyword>